<name>A0A291B7S3_9GAMM</name>
<evidence type="ECO:0000256" key="1">
    <source>
        <dbReference type="SAM" id="SignalP"/>
    </source>
</evidence>
<evidence type="ECO:0008006" key="4">
    <source>
        <dbReference type="Google" id="ProtNLM"/>
    </source>
</evidence>
<dbReference type="EMBL" id="CP020660">
    <property type="protein sequence ID" value="ATF09069.1"/>
    <property type="molecule type" value="Genomic_DNA"/>
</dbReference>
<organism evidence="2 3">
    <name type="scientific">Candidatus Enterovibrio altilux</name>
    <dbReference type="NCBI Taxonomy" id="1927128"/>
    <lineage>
        <taxon>Bacteria</taxon>
        <taxon>Pseudomonadati</taxon>
        <taxon>Pseudomonadota</taxon>
        <taxon>Gammaproteobacteria</taxon>
        <taxon>Vibrionales</taxon>
        <taxon>Vibrionaceae</taxon>
        <taxon>Enterovibrio</taxon>
    </lineage>
</organism>
<dbReference type="RefSeq" id="WP_096618880.1">
    <property type="nucleotide sequence ID" value="NZ_CP020660.1"/>
</dbReference>
<dbReference type="KEGG" id="elux:BTN50_0542"/>
<dbReference type="OrthoDB" id="5814217at2"/>
<reference evidence="3" key="1">
    <citation type="submission" date="2017-04" db="EMBL/GenBank/DDBJ databases">
        <title>Genome evolution of the luminous symbionts of deep sea anglerfish.</title>
        <authorList>
            <person name="Hendry T.A."/>
        </authorList>
    </citation>
    <scope>NUCLEOTIDE SEQUENCE [LARGE SCALE GENOMIC DNA]</scope>
</reference>
<dbReference type="Proteomes" id="UP000218160">
    <property type="component" value="Chromosome 1"/>
</dbReference>
<feature type="signal peptide" evidence="1">
    <location>
        <begin position="1"/>
        <end position="20"/>
    </location>
</feature>
<protein>
    <recommendedName>
        <fullName evidence="4">Outer membrane protein beta-barrel domain-containing protein</fullName>
    </recommendedName>
</protein>
<evidence type="ECO:0000313" key="3">
    <source>
        <dbReference type="Proteomes" id="UP000218160"/>
    </source>
</evidence>
<gene>
    <name evidence="2" type="ORF">BTN50_0542</name>
</gene>
<proteinExistence type="predicted"/>
<feature type="chain" id="PRO_5012877669" description="Outer membrane protein beta-barrel domain-containing protein" evidence="1">
    <location>
        <begin position="21"/>
        <end position="185"/>
    </location>
</feature>
<keyword evidence="1" id="KW-0732">Signal</keyword>
<evidence type="ECO:0000313" key="2">
    <source>
        <dbReference type="EMBL" id="ATF09069.1"/>
    </source>
</evidence>
<accession>A0A291B7S3</accession>
<sequence length="185" mass="20412">MHKTKIASILLAAASSAAFSAVTMANMGTMSNFSYDYFETRIGISPVTYGIGFSTAIHPNAHIRLEADSAFNNDFDTTAGIGFHAPANNWADVYGELCLRNLKARNRFTGDTKFGVEVNAGIRQWLSPQLEVGGELGHISINEENDIFGSVLVRFHATELFAISAQLRFNEAYNEQVIFSTRFKF</sequence>
<dbReference type="AlphaFoldDB" id="A0A291B7S3"/>
<keyword evidence="3" id="KW-1185">Reference proteome</keyword>